<evidence type="ECO:0000313" key="1">
    <source>
        <dbReference type="EMBL" id="MBB6259773.1"/>
    </source>
</evidence>
<accession>A0A841LP48</accession>
<organism evidence="1 2">
    <name type="scientific">Paenochrobactrum gallinarii</name>
    <dbReference type="NCBI Taxonomy" id="643673"/>
    <lineage>
        <taxon>Bacteria</taxon>
        <taxon>Pseudomonadati</taxon>
        <taxon>Pseudomonadota</taxon>
        <taxon>Alphaproteobacteria</taxon>
        <taxon>Hyphomicrobiales</taxon>
        <taxon>Brucellaceae</taxon>
        <taxon>Paenochrobactrum</taxon>
    </lineage>
</organism>
<keyword evidence="2" id="KW-1185">Reference proteome</keyword>
<evidence type="ECO:0000313" key="2">
    <source>
        <dbReference type="Proteomes" id="UP000555393"/>
    </source>
</evidence>
<dbReference type="EMBL" id="JACIIU010000001">
    <property type="protein sequence ID" value="MBB6259773.1"/>
    <property type="molecule type" value="Genomic_DNA"/>
</dbReference>
<dbReference type="AlphaFoldDB" id="A0A841LP48"/>
<dbReference type="Proteomes" id="UP000555393">
    <property type="component" value="Unassembled WGS sequence"/>
</dbReference>
<protein>
    <submittedName>
        <fullName evidence="1">Uncharacterized protein</fullName>
    </submittedName>
</protein>
<sequence>MRPLSSFFHEALGLQALQNSAVMRAIARLKASAEEVERRKQRRENPSEEHMLWCWKHRGIW</sequence>
<dbReference type="RefSeq" id="WP_184218894.1">
    <property type="nucleotide sequence ID" value="NZ_JACIIU010000001.1"/>
</dbReference>
<comment type="caution">
    <text evidence="1">The sequence shown here is derived from an EMBL/GenBank/DDBJ whole genome shotgun (WGS) entry which is preliminary data.</text>
</comment>
<proteinExistence type="predicted"/>
<name>A0A841LP48_9HYPH</name>
<reference evidence="1 2" key="1">
    <citation type="submission" date="2020-08" db="EMBL/GenBank/DDBJ databases">
        <title>Genomic Encyclopedia of Type Strains, Phase IV (KMG-IV): sequencing the most valuable type-strain genomes for metagenomic binning, comparative biology and taxonomic classification.</title>
        <authorList>
            <person name="Goeker M."/>
        </authorList>
    </citation>
    <scope>NUCLEOTIDE SEQUENCE [LARGE SCALE GENOMIC DNA]</scope>
    <source>
        <strain evidence="1 2">DSM 22336</strain>
    </source>
</reference>
<gene>
    <name evidence="1" type="ORF">FHS77_000281</name>
</gene>